<dbReference type="Proteomes" id="UP001165289">
    <property type="component" value="Unassembled WGS sequence"/>
</dbReference>
<reference evidence="1 2" key="1">
    <citation type="journal article" date="2023" name="BMC Biol.">
        <title>The compact genome of the sponge Oopsacas minuta (Hexactinellida) is lacking key metazoan core genes.</title>
        <authorList>
            <person name="Santini S."/>
            <person name="Schenkelaars Q."/>
            <person name="Jourda C."/>
            <person name="Duchesne M."/>
            <person name="Belahbib H."/>
            <person name="Rocher C."/>
            <person name="Selva M."/>
            <person name="Riesgo A."/>
            <person name="Vervoort M."/>
            <person name="Leys S.P."/>
            <person name="Kodjabachian L."/>
            <person name="Le Bivic A."/>
            <person name="Borchiellini C."/>
            <person name="Claverie J.M."/>
            <person name="Renard E."/>
        </authorList>
    </citation>
    <scope>NUCLEOTIDE SEQUENCE [LARGE SCALE GENOMIC DNA]</scope>
    <source>
        <strain evidence="1">SPO-2</strain>
    </source>
</reference>
<dbReference type="AlphaFoldDB" id="A0AAV7KKB6"/>
<sequence>MVLGHANRLSSIFQDPKVEYSYVLSETNSFVMFLKALDVSKFINKQFDLLEKRISNAGFEMSEMDPLRSNRLEAPPIYSVLGDYISGLVHEMMTRFSEDSRDLSQLARFDAVEWMKTGSAISWVSRRFGFDKSALGAEIYTLSKYIETEELLK</sequence>
<keyword evidence="2" id="KW-1185">Reference proteome</keyword>
<comment type="caution">
    <text evidence="1">The sequence shown here is derived from an EMBL/GenBank/DDBJ whole genome shotgun (WGS) entry which is preliminary data.</text>
</comment>
<gene>
    <name evidence="1" type="ORF">LOD99_9745</name>
</gene>
<evidence type="ECO:0000313" key="2">
    <source>
        <dbReference type="Proteomes" id="UP001165289"/>
    </source>
</evidence>
<evidence type="ECO:0000313" key="1">
    <source>
        <dbReference type="EMBL" id="KAI6661862.1"/>
    </source>
</evidence>
<dbReference type="EMBL" id="JAKMXF010000004">
    <property type="protein sequence ID" value="KAI6661862.1"/>
    <property type="molecule type" value="Genomic_DNA"/>
</dbReference>
<protein>
    <submittedName>
        <fullName evidence="1">Uncharacterized protein</fullName>
    </submittedName>
</protein>
<accession>A0AAV7KKB6</accession>
<proteinExistence type="predicted"/>
<name>A0AAV7KKB6_9METZ</name>
<organism evidence="1 2">
    <name type="scientific">Oopsacas minuta</name>
    <dbReference type="NCBI Taxonomy" id="111878"/>
    <lineage>
        <taxon>Eukaryota</taxon>
        <taxon>Metazoa</taxon>
        <taxon>Porifera</taxon>
        <taxon>Hexactinellida</taxon>
        <taxon>Hexasterophora</taxon>
        <taxon>Lyssacinosida</taxon>
        <taxon>Leucopsacidae</taxon>
        <taxon>Oopsacas</taxon>
    </lineage>
</organism>